<dbReference type="InterPro" id="IPR002059">
    <property type="entry name" value="CSP_DNA-bd"/>
</dbReference>
<feature type="domain" description="CSD" evidence="2">
    <location>
        <begin position="2"/>
        <end position="68"/>
    </location>
</feature>
<protein>
    <submittedName>
        <fullName evidence="3">Cold-shock protein</fullName>
    </submittedName>
</protein>
<dbReference type="GO" id="GO:0003676">
    <property type="term" value="F:nucleic acid binding"/>
    <property type="evidence" value="ECO:0007669"/>
    <property type="project" value="InterPro"/>
</dbReference>
<dbReference type="PANTHER" id="PTHR46565">
    <property type="entry name" value="COLD SHOCK DOMAIN PROTEIN 2"/>
    <property type="match status" value="1"/>
</dbReference>
<sequence length="179" mass="20127">MRIEGTLSKWDDERGFGFITPTKDGTAEVFVHVSAFPRDGQRPSIGELLSFEIETDKNGKRKAKNLLCPNRVIRLSNQQPATRSRHEKPSLLGRIVPLVIIGALLVYSYGEYSRRAMRQAPAAVQHNDQLAPSAFRCDGRTHCSQMTSCTEATFFLRNCPNVQMDGNNDGVPCEQQWCR</sequence>
<dbReference type="AlphaFoldDB" id="A0A369XP09"/>
<dbReference type="InterPro" id="IPR012340">
    <property type="entry name" value="NA-bd_OB-fold"/>
</dbReference>
<dbReference type="Proteomes" id="UP000253831">
    <property type="component" value="Unassembled WGS sequence"/>
</dbReference>
<comment type="caution">
    <text evidence="3">The sequence shown here is derived from an EMBL/GenBank/DDBJ whole genome shotgun (WGS) entry which is preliminary data.</text>
</comment>
<dbReference type="GO" id="GO:0005829">
    <property type="term" value="C:cytosol"/>
    <property type="evidence" value="ECO:0007669"/>
    <property type="project" value="UniProtKB-ARBA"/>
</dbReference>
<dbReference type="PROSITE" id="PS51857">
    <property type="entry name" value="CSD_2"/>
    <property type="match status" value="1"/>
</dbReference>
<dbReference type="InterPro" id="IPR011129">
    <property type="entry name" value="CSD"/>
</dbReference>
<evidence type="ECO:0000313" key="3">
    <source>
        <dbReference type="EMBL" id="RDE50169.1"/>
    </source>
</evidence>
<gene>
    <name evidence="3" type="ORF">DVS81_12445</name>
</gene>
<dbReference type="SMART" id="SM00357">
    <property type="entry name" value="CSP"/>
    <property type="match status" value="1"/>
</dbReference>
<dbReference type="Gene3D" id="2.40.50.140">
    <property type="entry name" value="Nucleic acid-binding proteins"/>
    <property type="match status" value="1"/>
</dbReference>
<proteinExistence type="predicted"/>
<reference evidence="3 4" key="1">
    <citation type="submission" date="2018-05" db="EMBL/GenBank/DDBJ databases">
        <title>Integrated omic analyses show evidence that a Ca. Accumulibacter phosphatis strain performs denitrification under micro-aerobic conditions.</title>
        <authorList>
            <person name="Camejo P.Y."/>
            <person name="Katherine M.D."/>
            <person name="Daniel N.R."/>
        </authorList>
    </citation>
    <scope>NUCLEOTIDE SEQUENCE [LARGE SCALE GENOMIC DNA]</scope>
    <source>
        <strain evidence="3">UW-LDO-IC</strain>
    </source>
</reference>
<dbReference type="EMBL" id="QPGA01000024">
    <property type="protein sequence ID" value="RDE50169.1"/>
    <property type="molecule type" value="Genomic_DNA"/>
</dbReference>
<keyword evidence="1" id="KW-0472">Membrane</keyword>
<dbReference type="SUPFAM" id="SSF50249">
    <property type="entry name" value="Nucleic acid-binding proteins"/>
    <property type="match status" value="1"/>
</dbReference>
<dbReference type="Pfam" id="PF00313">
    <property type="entry name" value="CSD"/>
    <property type="match status" value="1"/>
</dbReference>
<evidence type="ECO:0000259" key="2">
    <source>
        <dbReference type="PROSITE" id="PS51857"/>
    </source>
</evidence>
<evidence type="ECO:0000313" key="4">
    <source>
        <dbReference type="Proteomes" id="UP000253831"/>
    </source>
</evidence>
<feature type="transmembrane region" description="Helical" evidence="1">
    <location>
        <begin position="91"/>
        <end position="110"/>
    </location>
</feature>
<organism evidence="3 4">
    <name type="scientific">Candidatus Accumulibacter meliphilus</name>
    <dbReference type="NCBI Taxonomy" id="2211374"/>
    <lineage>
        <taxon>Bacteria</taxon>
        <taxon>Pseudomonadati</taxon>
        <taxon>Pseudomonadota</taxon>
        <taxon>Betaproteobacteria</taxon>
        <taxon>Candidatus Accumulibacter</taxon>
    </lineage>
</organism>
<dbReference type="Pfam" id="PF05901">
    <property type="entry name" value="Excalibur"/>
    <property type="match status" value="1"/>
</dbReference>
<accession>A0A369XP09</accession>
<keyword evidence="1" id="KW-1133">Transmembrane helix</keyword>
<dbReference type="PANTHER" id="PTHR46565:SF20">
    <property type="entry name" value="COLD SHOCK DOMAIN-CONTAINING PROTEIN 4"/>
    <property type="match status" value="1"/>
</dbReference>
<keyword evidence="1" id="KW-0812">Transmembrane</keyword>
<name>A0A369XP09_9PROT</name>
<dbReference type="InterPro" id="IPR008613">
    <property type="entry name" value="Excalibur_Ca-bd_domain"/>
</dbReference>
<evidence type="ECO:0000256" key="1">
    <source>
        <dbReference type="SAM" id="Phobius"/>
    </source>
</evidence>